<evidence type="ECO:0000256" key="8">
    <source>
        <dbReference type="SAM" id="Phobius"/>
    </source>
</evidence>
<dbReference type="Pfam" id="PF01594">
    <property type="entry name" value="AI-2E_transport"/>
    <property type="match status" value="1"/>
</dbReference>
<evidence type="ECO:0000256" key="4">
    <source>
        <dbReference type="ARBA" id="ARBA00022475"/>
    </source>
</evidence>
<feature type="transmembrane region" description="Helical" evidence="8">
    <location>
        <begin position="267"/>
        <end position="296"/>
    </location>
</feature>
<feature type="transmembrane region" description="Helical" evidence="8">
    <location>
        <begin position="334"/>
        <end position="367"/>
    </location>
</feature>
<feature type="transmembrane region" description="Helical" evidence="8">
    <location>
        <begin position="303"/>
        <end position="322"/>
    </location>
</feature>
<dbReference type="PANTHER" id="PTHR21716:SF53">
    <property type="entry name" value="PERMEASE PERM-RELATED"/>
    <property type="match status" value="1"/>
</dbReference>
<proteinExistence type="inferred from homology"/>
<comment type="similarity">
    <text evidence="2">Belongs to the autoinducer-2 exporter (AI-2E) (TC 2.A.86) family.</text>
</comment>
<keyword evidence="4" id="KW-1003">Cell membrane</keyword>
<dbReference type="GO" id="GO:0055085">
    <property type="term" value="P:transmembrane transport"/>
    <property type="evidence" value="ECO:0007669"/>
    <property type="project" value="TreeGrafter"/>
</dbReference>
<evidence type="ECO:0000256" key="6">
    <source>
        <dbReference type="ARBA" id="ARBA00022989"/>
    </source>
</evidence>
<accession>A0A9D2HAG6</accession>
<keyword evidence="6 8" id="KW-1133">Transmembrane helix</keyword>
<feature type="transmembrane region" description="Helical" evidence="8">
    <location>
        <begin position="85"/>
        <end position="106"/>
    </location>
</feature>
<evidence type="ECO:0000256" key="7">
    <source>
        <dbReference type="ARBA" id="ARBA00023136"/>
    </source>
</evidence>
<feature type="transmembrane region" description="Helical" evidence="8">
    <location>
        <begin position="12"/>
        <end position="28"/>
    </location>
</feature>
<evidence type="ECO:0000256" key="1">
    <source>
        <dbReference type="ARBA" id="ARBA00004651"/>
    </source>
</evidence>
<sequence length="394" mass="43886">MRLDKENMRKMKELILFTIIILIALWNYNILFEWIGFAFGIIFPFLLGGGIAFVLNVPMKFLEKKIFGNRRLRDKKIAQRLARPLSLVLTIAIVIGVVVLVMFVVIPELTQTILSLGKNIQTFIPQAQRTLEELFMDNSEIRAWLDNLNLDVGKLLDSAMSFFQNGAGNVLNSTMSAIGSIVSGVATFVIAFVFACYVLLQKEKLNVQVRKVMYAFLPEKKVEWCLEVCSLAAKSFSSFLTGQCVEALILGMMFFIAMSIFNMPYSLLVGVLIAFTALIPIFGAFIGCIVGAFLILMVDPLQALIFVIMFLVLQQIEGNLIYPKVVGNSVGLPSIWVLAAVTIGGSLMGVVGMLIFIPITSVVYTLFRASVYKKLKSKHRDIRTAQPEEPDSPR</sequence>
<keyword evidence="3" id="KW-0813">Transport</keyword>
<name>A0A9D2HAG6_9FIRM</name>
<keyword evidence="5 8" id="KW-0812">Transmembrane</keyword>
<feature type="transmembrane region" description="Helical" evidence="8">
    <location>
        <begin position="244"/>
        <end position="261"/>
    </location>
</feature>
<evidence type="ECO:0000313" key="9">
    <source>
        <dbReference type="EMBL" id="HJA06626.1"/>
    </source>
</evidence>
<dbReference type="GO" id="GO:0005886">
    <property type="term" value="C:plasma membrane"/>
    <property type="evidence" value="ECO:0007669"/>
    <property type="project" value="UniProtKB-SubCell"/>
</dbReference>
<gene>
    <name evidence="9" type="ORF">H9798_05690</name>
</gene>
<dbReference type="Proteomes" id="UP000824223">
    <property type="component" value="Unassembled WGS sequence"/>
</dbReference>
<evidence type="ECO:0000256" key="3">
    <source>
        <dbReference type="ARBA" id="ARBA00022448"/>
    </source>
</evidence>
<evidence type="ECO:0000256" key="2">
    <source>
        <dbReference type="ARBA" id="ARBA00009773"/>
    </source>
</evidence>
<organism evidence="9 10">
    <name type="scientific">Candidatus Mediterraneibacter pullicola</name>
    <dbReference type="NCBI Taxonomy" id="2838682"/>
    <lineage>
        <taxon>Bacteria</taxon>
        <taxon>Bacillati</taxon>
        <taxon>Bacillota</taxon>
        <taxon>Clostridia</taxon>
        <taxon>Lachnospirales</taxon>
        <taxon>Lachnospiraceae</taxon>
        <taxon>Mediterraneibacter</taxon>
    </lineage>
</organism>
<evidence type="ECO:0000256" key="5">
    <source>
        <dbReference type="ARBA" id="ARBA00022692"/>
    </source>
</evidence>
<reference evidence="9" key="1">
    <citation type="journal article" date="2021" name="PeerJ">
        <title>Extensive microbial diversity within the chicken gut microbiome revealed by metagenomics and culture.</title>
        <authorList>
            <person name="Gilroy R."/>
            <person name="Ravi A."/>
            <person name="Getino M."/>
            <person name="Pursley I."/>
            <person name="Horton D.L."/>
            <person name="Alikhan N.F."/>
            <person name="Baker D."/>
            <person name="Gharbi K."/>
            <person name="Hall N."/>
            <person name="Watson M."/>
            <person name="Adriaenssens E.M."/>
            <person name="Foster-Nyarko E."/>
            <person name="Jarju S."/>
            <person name="Secka A."/>
            <person name="Antonio M."/>
            <person name="Oren A."/>
            <person name="Chaudhuri R.R."/>
            <person name="La Ragione R."/>
            <person name="Hildebrand F."/>
            <person name="Pallen M.J."/>
        </authorList>
    </citation>
    <scope>NUCLEOTIDE SEQUENCE</scope>
    <source>
        <strain evidence="9">ChiSjej2B20-11307</strain>
    </source>
</reference>
<evidence type="ECO:0000313" key="10">
    <source>
        <dbReference type="Proteomes" id="UP000824223"/>
    </source>
</evidence>
<dbReference type="InterPro" id="IPR002549">
    <property type="entry name" value="AI-2E-like"/>
</dbReference>
<protein>
    <submittedName>
        <fullName evidence="9">AI-2E family transporter</fullName>
    </submittedName>
</protein>
<feature type="transmembrane region" description="Helical" evidence="8">
    <location>
        <begin position="177"/>
        <end position="200"/>
    </location>
</feature>
<keyword evidence="7 8" id="KW-0472">Membrane</keyword>
<dbReference type="AlphaFoldDB" id="A0A9D2HAG6"/>
<dbReference type="PANTHER" id="PTHR21716">
    <property type="entry name" value="TRANSMEMBRANE PROTEIN"/>
    <property type="match status" value="1"/>
</dbReference>
<feature type="transmembrane region" description="Helical" evidence="8">
    <location>
        <begin position="34"/>
        <end position="55"/>
    </location>
</feature>
<reference evidence="9" key="2">
    <citation type="submission" date="2021-04" db="EMBL/GenBank/DDBJ databases">
        <authorList>
            <person name="Gilroy R."/>
        </authorList>
    </citation>
    <scope>NUCLEOTIDE SEQUENCE</scope>
    <source>
        <strain evidence="9">ChiSjej2B20-11307</strain>
    </source>
</reference>
<comment type="caution">
    <text evidence="9">The sequence shown here is derived from an EMBL/GenBank/DDBJ whole genome shotgun (WGS) entry which is preliminary data.</text>
</comment>
<comment type="subcellular location">
    <subcellularLocation>
        <location evidence="1">Cell membrane</location>
        <topology evidence="1">Multi-pass membrane protein</topology>
    </subcellularLocation>
</comment>
<dbReference type="EMBL" id="DXAK01000028">
    <property type="protein sequence ID" value="HJA06626.1"/>
    <property type="molecule type" value="Genomic_DNA"/>
</dbReference>